<feature type="compositionally biased region" description="Polar residues" evidence="3">
    <location>
        <begin position="663"/>
        <end position="676"/>
    </location>
</feature>
<dbReference type="PANTHER" id="PTHR10194">
    <property type="entry name" value="RAS GTPASE-ACTIVATING PROTEINS"/>
    <property type="match status" value="1"/>
</dbReference>
<evidence type="ECO:0000256" key="2">
    <source>
        <dbReference type="SAM" id="Coils"/>
    </source>
</evidence>
<dbReference type="SMART" id="SM00323">
    <property type="entry name" value="RasGAP"/>
    <property type="match status" value="1"/>
</dbReference>
<feature type="region of interest" description="Disordered" evidence="3">
    <location>
        <begin position="663"/>
        <end position="690"/>
    </location>
</feature>
<dbReference type="GO" id="GO:0005096">
    <property type="term" value="F:GTPase activator activity"/>
    <property type="evidence" value="ECO:0007669"/>
    <property type="project" value="UniProtKB-KW"/>
</dbReference>
<dbReference type="Proteomes" id="UP000285060">
    <property type="component" value="Unassembled WGS sequence"/>
</dbReference>
<name>A0A3R6Y7Y0_9STRA</name>
<evidence type="ECO:0000313" key="6">
    <source>
        <dbReference type="EMBL" id="RHY29081.1"/>
    </source>
</evidence>
<dbReference type="EMBL" id="QUSY01000484">
    <property type="protein sequence ID" value="RHY29081.1"/>
    <property type="molecule type" value="Genomic_DNA"/>
</dbReference>
<reference evidence="6 7" key="1">
    <citation type="submission" date="2018-08" db="EMBL/GenBank/DDBJ databases">
        <title>Aphanomyces genome sequencing and annotation.</title>
        <authorList>
            <person name="Minardi D."/>
            <person name="Oidtmann B."/>
            <person name="Van Der Giezen M."/>
            <person name="Studholme D.J."/>
        </authorList>
    </citation>
    <scope>NUCLEOTIDE SEQUENCE [LARGE SCALE GENOMIC DNA]</scope>
    <source>
        <strain evidence="6 7">NJM0002</strain>
    </source>
</reference>
<sequence>MQSLGGEFAIRGEDLLAWNPVLVDNMAKKGKSFKSGWVEYVVCLHQNMLYYYRDMRDIPSGCLCLDGCVVEAVDRIFKNMSPGDSHILAEECGPCFKITSRMGRSLLFRTRSKESRVQWIHMLQDMSYDTLYMRMQQATKERRELLQQVHDTNAAVAALHKELAVVRGQYEAALLEAASSSRSNKSAVPSPPAIVLDSPEVAAAVGTAKAVVVKPIATADPSTRASSTGSIATVPKAASHRMMMSAMEKIIFDLELEDELHRTRMLAGGRSSTNPQTISSSAPPLYQSFLTSSSNMVPHRDPLTTPIVLLAESPSAFRQPKGEDGGDDAGWSTPKPQAKAAPPDYAVDEVRTLHQMALLFPLLRIFGSRNALFMLMQWSIDMEVQSALSLATLFRSDDYSSRLLSTYAKAVGLRFIHTALADHIRALCTDKTKYSCSDFELNIIKDPSLSDPAKLQRNADNLMQVCQNIVDSILNHMDELPLSFVHVCRYLKEKLIERFLDAEDDYDGSSSPIKAIMGGFLFLRFICPAITTPHSYGLLDQIPDASSRRILVLVTKLLFNCSTDVEFGVKEAYMRIVNGFIVQNAPRMAFLYTRLTAKRDGEIEQCFTADADGIFTQISADQLYQDRDEIIGAMGKHVDEVVAKVAVSSEPLASQLQTLMSVPPQQTSTGSLTVADTSPEEKHPTLQKSKGSIMSFFKKNPSVTSVLT</sequence>
<evidence type="ECO:0000259" key="5">
    <source>
        <dbReference type="PROSITE" id="PS50018"/>
    </source>
</evidence>
<feature type="region of interest" description="Disordered" evidence="3">
    <location>
        <begin position="317"/>
        <end position="343"/>
    </location>
</feature>
<dbReference type="InterPro" id="IPR011993">
    <property type="entry name" value="PH-like_dom_sf"/>
</dbReference>
<evidence type="ECO:0008006" key="8">
    <source>
        <dbReference type="Google" id="ProtNLM"/>
    </source>
</evidence>
<accession>A0A3R6Y7Y0</accession>
<dbReference type="PROSITE" id="PS50018">
    <property type="entry name" value="RAS_GTPASE_ACTIV_2"/>
    <property type="match status" value="1"/>
</dbReference>
<dbReference type="PANTHER" id="PTHR10194:SF60">
    <property type="entry name" value="RAS GTPASE-ACTIVATING PROTEIN RASKOL"/>
    <property type="match status" value="1"/>
</dbReference>
<comment type="caution">
    <text evidence="6">The sequence shown here is derived from an EMBL/GenBank/DDBJ whole genome shotgun (WGS) entry which is preliminary data.</text>
</comment>
<feature type="domain" description="Ras-GAP" evidence="5">
    <location>
        <begin position="354"/>
        <end position="563"/>
    </location>
</feature>
<feature type="coiled-coil region" evidence="2">
    <location>
        <begin position="128"/>
        <end position="155"/>
    </location>
</feature>
<dbReference type="Gene3D" id="1.10.506.10">
    <property type="entry name" value="GTPase Activation - p120gap, domain 1"/>
    <property type="match status" value="2"/>
</dbReference>
<organism evidence="6 7">
    <name type="scientific">Aphanomyces invadans</name>
    <dbReference type="NCBI Taxonomy" id="157072"/>
    <lineage>
        <taxon>Eukaryota</taxon>
        <taxon>Sar</taxon>
        <taxon>Stramenopiles</taxon>
        <taxon>Oomycota</taxon>
        <taxon>Saprolegniomycetes</taxon>
        <taxon>Saprolegniales</taxon>
        <taxon>Verrucalvaceae</taxon>
        <taxon>Aphanomyces</taxon>
    </lineage>
</organism>
<keyword evidence="2" id="KW-0175">Coiled coil</keyword>
<dbReference type="VEuPathDB" id="FungiDB:H310_02654"/>
<keyword evidence="7" id="KW-1185">Reference proteome</keyword>
<dbReference type="SMART" id="SM00233">
    <property type="entry name" value="PH"/>
    <property type="match status" value="1"/>
</dbReference>
<dbReference type="InterPro" id="IPR008936">
    <property type="entry name" value="Rho_GTPase_activation_prot"/>
</dbReference>
<gene>
    <name evidence="6" type="ORF">DYB32_005457</name>
</gene>
<dbReference type="SUPFAM" id="SSF48350">
    <property type="entry name" value="GTPase activation domain, GAP"/>
    <property type="match status" value="1"/>
</dbReference>
<evidence type="ECO:0000256" key="3">
    <source>
        <dbReference type="SAM" id="MobiDB-lite"/>
    </source>
</evidence>
<dbReference type="Gene3D" id="2.30.29.30">
    <property type="entry name" value="Pleckstrin-homology domain (PH domain)/Phosphotyrosine-binding domain (PTB)"/>
    <property type="match status" value="1"/>
</dbReference>
<dbReference type="CDD" id="cd00821">
    <property type="entry name" value="PH"/>
    <property type="match status" value="1"/>
</dbReference>
<keyword evidence="1" id="KW-0343">GTPase activation</keyword>
<dbReference type="Pfam" id="PF00169">
    <property type="entry name" value="PH"/>
    <property type="match status" value="1"/>
</dbReference>
<dbReference type="PROSITE" id="PS50003">
    <property type="entry name" value="PH_DOMAIN"/>
    <property type="match status" value="1"/>
</dbReference>
<dbReference type="InterPro" id="IPR001849">
    <property type="entry name" value="PH_domain"/>
</dbReference>
<dbReference type="SUPFAM" id="SSF50729">
    <property type="entry name" value="PH domain-like"/>
    <property type="match status" value="1"/>
</dbReference>
<evidence type="ECO:0000313" key="7">
    <source>
        <dbReference type="Proteomes" id="UP000285060"/>
    </source>
</evidence>
<evidence type="ECO:0000256" key="1">
    <source>
        <dbReference type="ARBA" id="ARBA00022468"/>
    </source>
</evidence>
<proteinExistence type="predicted"/>
<dbReference type="AlphaFoldDB" id="A0A3R6Y7Y0"/>
<dbReference type="InterPro" id="IPR039360">
    <property type="entry name" value="Ras_GTPase"/>
</dbReference>
<dbReference type="Pfam" id="PF00616">
    <property type="entry name" value="RasGAP"/>
    <property type="match status" value="1"/>
</dbReference>
<evidence type="ECO:0000259" key="4">
    <source>
        <dbReference type="PROSITE" id="PS50003"/>
    </source>
</evidence>
<feature type="domain" description="PH" evidence="4">
    <location>
        <begin position="25"/>
        <end position="128"/>
    </location>
</feature>
<dbReference type="InterPro" id="IPR001936">
    <property type="entry name" value="RasGAP_dom"/>
</dbReference>
<protein>
    <recommendedName>
        <fullName evidence="8">Ras-GAP domain-containing protein</fullName>
    </recommendedName>
</protein>